<dbReference type="GeneID" id="103054165"/>
<evidence type="ECO:0000256" key="1">
    <source>
        <dbReference type="SAM" id="MobiDB-lite"/>
    </source>
</evidence>
<evidence type="ECO:0000313" key="3">
    <source>
        <dbReference type="RefSeq" id="XP_007426981.1"/>
    </source>
</evidence>
<accession>A0A9F2QWH7</accession>
<dbReference type="AlphaFoldDB" id="A0A9F2QWH7"/>
<sequence>AIVRAVGIPSHAAEFRRCGDAPPPPRISGRRDAGDREHIELRRDFKPPHRTRPPARAPGLQPDGCRLSSLGRAVRVLRLAALLLAGSKSWGGVRASSGFRGDGAPLCWTGAWSSPSLTPPSAAELRGAARGLRRCEAERRRAMAGGGARSDDLLQQNLRGVLGEGVGRGGVAMHAPRALRAAPWATAGVSRLREGDRGALGLGRDRLSGRRRCLRLLAPRPPVWLAGQGSSLSNGRQPCGPEGAEREEVRQPGEGRWLGLLFVKNAGRPPTEPRSQTPKMEDVLGGAGEPRLDSPWASNRFGVLGRN</sequence>
<organism evidence="2 3">
    <name type="scientific">Python bivittatus</name>
    <name type="common">Burmese python</name>
    <name type="synonym">Python molurus bivittatus</name>
    <dbReference type="NCBI Taxonomy" id="176946"/>
    <lineage>
        <taxon>Eukaryota</taxon>
        <taxon>Metazoa</taxon>
        <taxon>Chordata</taxon>
        <taxon>Craniata</taxon>
        <taxon>Vertebrata</taxon>
        <taxon>Euteleostomi</taxon>
        <taxon>Lepidosauria</taxon>
        <taxon>Squamata</taxon>
        <taxon>Bifurcata</taxon>
        <taxon>Unidentata</taxon>
        <taxon>Episquamata</taxon>
        <taxon>Toxicofera</taxon>
        <taxon>Serpentes</taxon>
        <taxon>Henophidia</taxon>
        <taxon>Pythonidae</taxon>
        <taxon>Python</taxon>
    </lineage>
</organism>
<dbReference type="Proteomes" id="UP000695026">
    <property type="component" value="Unplaced"/>
</dbReference>
<feature type="compositionally biased region" description="Basic and acidic residues" evidence="1">
    <location>
        <begin position="29"/>
        <end position="47"/>
    </location>
</feature>
<keyword evidence="2" id="KW-1185">Reference proteome</keyword>
<proteinExistence type="predicted"/>
<feature type="region of interest" description="Disordered" evidence="1">
    <location>
        <begin position="15"/>
        <end position="64"/>
    </location>
</feature>
<feature type="non-terminal residue" evidence="3">
    <location>
        <position position="1"/>
    </location>
</feature>
<gene>
    <name evidence="3" type="primary">LOC103054165</name>
</gene>
<dbReference type="RefSeq" id="XP_007426981.1">
    <property type="nucleotide sequence ID" value="XM_007426919.1"/>
</dbReference>
<protein>
    <submittedName>
        <fullName evidence="3">Uncharacterized protein LOC103054165</fullName>
    </submittedName>
</protein>
<dbReference type="KEGG" id="pbi:103054165"/>
<evidence type="ECO:0000313" key="2">
    <source>
        <dbReference type="Proteomes" id="UP000695026"/>
    </source>
</evidence>
<feature type="region of interest" description="Disordered" evidence="1">
    <location>
        <begin position="265"/>
        <end position="307"/>
    </location>
</feature>
<name>A0A9F2QWH7_PYTBI</name>
<feature type="region of interest" description="Disordered" evidence="1">
    <location>
        <begin position="227"/>
        <end position="250"/>
    </location>
</feature>
<reference evidence="3" key="1">
    <citation type="submission" date="2025-08" db="UniProtKB">
        <authorList>
            <consortium name="RefSeq"/>
        </authorList>
    </citation>
    <scope>IDENTIFICATION</scope>
    <source>
        <tissue evidence="3">Liver</tissue>
    </source>
</reference>